<accession>A0A7L5AM24</accession>
<dbReference type="Pfam" id="PF02517">
    <property type="entry name" value="Rce1-like"/>
    <property type="match status" value="1"/>
</dbReference>
<sequence length="273" mass="29401">MLPPSAPSTPILLGIALALLIALLIIRALRKDRRDYQQFKRFRGTRRRQRMYRKWLVDSFRTFGGAGVLVLLLAWNQVPLLLADLNSIGWVAAARSAFAQSSLAIAVVTGILVVLVGGMVLTIYAARHLDEVPAVGDIQALLPRNRRELRYGVLLSINAGVVEELLFRLALPALIYGVTGSAVAAILGSLALFGVLHVYQGVAGVIGSTIIGGVLMFVYLATGSILAAMAVHALIDLRSLVLIPVVVYKVHKKPVRRISPAPPSSPDLSLPPR</sequence>
<feature type="transmembrane region" description="Helical" evidence="1">
    <location>
        <begin position="173"/>
        <end position="195"/>
    </location>
</feature>
<keyword evidence="4" id="KW-1185">Reference proteome</keyword>
<dbReference type="GO" id="GO:0004175">
    <property type="term" value="F:endopeptidase activity"/>
    <property type="evidence" value="ECO:0007669"/>
    <property type="project" value="UniProtKB-ARBA"/>
</dbReference>
<feature type="transmembrane region" description="Helical" evidence="1">
    <location>
        <begin position="202"/>
        <end position="220"/>
    </location>
</feature>
<name>A0A7L5AM24_9MICO</name>
<evidence type="ECO:0000313" key="3">
    <source>
        <dbReference type="EMBL" id="QHO69329.1"/>
    </source>
</evidence>
<keyword evidence="1" id="KW-0472">Membrane</keyword>
<evidence type="ECO:0000256" key="1">
    <source>
        <dbReference type="SAM" id="Phobius"/>
    </source>
</evidence>
<feature type="domain" description="CAAX prenyl protease 2/Lysostaphin resistance protein A-like" evidence="2">
    <location>
        <begin position="151"/>
        <end position="237"/>
    </location>
</feature>
<gene>
    <name evidence="3" type="ORF">BHD05_06380</name>
</gene>
<keyword evidence="1" id="KW-0812">Transmembrane</keyword>
<organism evidence="3 4">
    <name type="scientific">Marisediminicola antarctica</name>
    <dbReference type="NCBI Taxonomy" id="674079"/>
    <lineage>
        <taxon>Bacteria</taxon>
        <taxon>Bacillati</taxon>
        <taxon>Actinomycetota</taxon>
        <taxon>Actinomycetes</taxon>
        <taxon>Micrococcales</taxon>
        <taxon>Microbacteriaceae</taxon>
        <taxon>Marisediminicola</taxon>
    </lineage>
</organism>
<feature type="transmembrane region" description="Helical" evidence="1">
    <location>
        <begin position="103"/>
        <end position="126"/>
    </location>
</feature>
<feature type="transmembrane region" description="Helical" evidence="1">
    <location>
        <begin position="12"/>
        <end position="30"/>
    </location>
</feature>
<protein>
    <recommendedName>
        <fullName evidence="2">CAAX prenyl protease 2/Lysostaphin resistance protein A-like domain-containing protein</fullName>
    </recommendedName>
</protein>
<dbReference type="KEGG" id="mant:BHD05_06380"/>
<proteinExistence type="predicted"/>
<dbReference type="RefSeq" id="WP_161885690.1">
    <property type="nucleotide sequence ID" value="NZ_CP017146.1"/>
</dbReference>
<dbReference type="Proteomes" id="UP000464507">
    <property type="component" value="Chromosome"/>
</dbReference>
<reference evidence="3 4" key="1">
    <citation type="submission" date="2016-09" db="EMBL/GenBank/DDBJ databases">
        <title>Complete genome sequence of microbes from the polar regions.</title>
        <authorList>
            <person name="Liao L."/>
            <person name="Chen B."/>
        </authorList>
    </citation>
    <scope>NUCLEOTIDE SEQUENCE [LARGE SCALE GENOMIC DNA]</scope>
    <source>
        <strain evidence="3 4">ZS314</strain>
    </source>
</reference>
<dbReference type="AlphaFoldDB" id="A0A7L5AM24"/>
<dbReference type="GO" id="GO:0080120">
    <property type="term" value="P:CAAX-box protein maturation"/>
    <property type="evidence" value="ECO:0007669"/>
    <property type="project" value="UniProtKB-ARBA"/>
</dbReference>
<evidence type="ECO:0000259" key="2">
    <source>
        <dbReference type="Pfam" id="PF02517"/>
    </source>
</evidence>
<feature type="transmembrane region" description="Helical" evidence="1">
    <location>
        <begin position="51"/>
        <end position="75"/>
    </location>
</feature>
<keyword evidence="1" id="KW-1133">Transmembrane helix</keyword>
<dbReference type="InterPro" id="IPR003675">
    <property type="entry name" value="Rce1/LyrA-like_dom"/>
</dbReference>
<evidence type="ECO:0000313" key="4">
    <source>
        <dbReference type="Proteomes" id="UP000464507"/>
    </source>
</evidence>
<dbReference type="OrthoDB" id="7632478at2"/>
<dbReference type="EMBL" id="CP017146">
    <property type="protein sequence ID" value="QHO69329.1"/>
    <property type="molecule type" value="Genomic_DNA"/>
</dbReference>